<feature type="compositionally biased region" description="Basic and acidic residues" evidence="1">
    <location>
        <begin position="11"/>
        <end position="22"/>
    </location>
</feature>
<accession>A0A0L0T7I9</accession>
<dbReference type="OrthoDB" id="5876637at2759"/>
<feature type="region of interest" description="Disordered" evidence="1">
    <location>
        <begin position="1"/>
        <end position="184"/>
    </location>
</feature>
<organism evidence="2 3">
    <name type="scientific">Allomyces macrogynus (strain ATCC 38327)</name>
    <name type="common">Allomyces javanicus var. macrogynus</name>
    <dbReference type="NCBI Taxonomy" id="578462"/>
    <lineage>
        <taxon>Eukaryota</taxon>
        <taxon>Fungi</taxon>
        <taxon>Fungi incertae sedis</taxon>
        <taxon>Blastocladiomycota</taxon>
        <taxon>Blastocladiomycetes</taxon>
        <taxon>Blastocladiales</taxon>
        <taxon>Blastocladiaceae</taxon>
        <taxon>Allomyces</taxon>
    </lineage>
</organism>
<dbReference type="Proteomes" id="UP000054350">
    <property type="component" value="Unassembled WGS sequence"/>
</dbReference>
<evidence type="ECO:0000313" key="2">
    <source>
        <dbReference type="EMBL" id="KNE70509.1"/>
    </source>
</evidence>
<gene>
    <name evidence="2" type="ORF">AMAG_14634</name>
</gene>
<proteinExistence type="predicted"/>
<reference evidence="3" key="2">
    <citation type="submission" date="2009-11" db="EMBL/GenBank/DDBJ databases">
        <title>The Genome Sequence of Allomyces macrogynus strain ATCC 38327.</title>
        <authorList>
            <consortium name="The Broad Institute Genome Sequencing Platform"/>
            <person name="Russ C."/>
            <person name="Cuomo C."/>
            <person name="Shea T."/>
            <person name="Young S.K."/>
            <person name="Zeng Q."/>
            <person name="Koehrsen M."/>
            <person name="Haas B."/>
            <person name="Borodovsky M."/>
            <person name="Guigo R."/>
            <person name="Alvarado L."/>
            <person name="Berlin A."/>
            <person name="Borenstein D."/>
            <person name="Chen Z."/>
            <person name="Engels R."/>
            <person name="Freedman E."/>
            <person name="Gellesch M."/>
            <person name="Goldberg J."/>
            <person name="Griggs A."/>
            <person name="Gujja S."/>
            <person name="Heiman D."/>
            <person name="Hepburn T."/>
            <person name="Howarth C."/>
            <person name="Jen D."/>
            <person name="Larson L."/>
            <person name="Lewis B."/>
            <person name="Mehta T."/>
            <person name="Park D."/>
            <person name="Pearson M."/>
            <person name="Roberts A."/>
            <person name="Saif S."/>
            <person name="Shenoy N."/>
            <person name="Sisk P."/>
            <person name="Stolte C."/>
            <person name="Sykes S."/>
            <person name="Walk T."/>
            <person name="White J."/>
            <person name="Yandava C."/>
            <person name="Burger G."/>
            <person name="Gray M.W."/>
            <person name="Holland P.W.H."/>
            <person name="King N."/>
            <person name="Lang F.B.F."/>
            <person name="Roger A.J."/>
            <person name="Ruiz-Trillo I."/>
            <person name="Lander E."/>
            <person name="Nusbaum C."/>
        </authorList>
    </citation>
    <scope>NUCLEOTIDE SEQUENCE [LARGE SCALE GENOMIC DNA]</scope>
    <source>
        <strain evidence="3">ATCC 38327</strain>
    </source>
</reference>
<dbReference type="GO" id="GO:0005634">
    <property type="term" value="C:nucleus"/>
    <property type="evidence" value="ECO:0007669"/>
    <property type="project" value="TreeGrafter"/>
</dbReference>
<dbReference type="PANTHER" id="PTHR21838">
    <property type="entry name" value="COILED-COIL DOMAIN-CONTAINING PROTEIN 137"/>
    <property type="match status" value="1"/>
</dbReference>
<reference evidence="2 3" key="1">
    <citation type="submission" date="2009-11" db="EMBL/GenBank/DDBJ databases">
        <title>Annotation of Allomyces macrogynus ATCC 38327.</title>
        <authorList>
            <consortium name="The Broad Institute Genome Sequencing Platform"/>
            <person name="Russ C."/>
            <person name="Cuomo C."/>
            <person name="Burger G."/>
            <person name="Gray M.W."/>
            <person name="Holland P.W.H."/>
            <person name="King N."/>
            <person name="Lang F.B.F."/>
            <person name="Roger A.J."/>
            <person name="Ruiz-Trillo I."/>
            <person name="Young S.K."/>
            <person name="Zeng Q."/>
            <person name="Gargeya S."/>
            <person name="Fitzgerald M."/>
            <person name="Haas B."/>
            <person name="Abouelleil A."/>
            <person name="Alvarado L."/>
            <person name="Arachchi H.M."/>
            <person name="Berlin A."/>
            <person name="Chapman S.B."/>
            <person name="Gearin G."/>
            <person name="Goldberg J."/>
            <person name="Griggs A."/>
            <person name="Gujja S."/>
            <person name="Hansen M."/>
            <person name="Heiman D."/>
            <person name="Howarth C."/>
            <person name="Larimer J."/>
            <person name="Lui A."/>
            <person name="MacDonald P.J.P."/>
            <person name="McCowen C."/>
            <person name="Montmayeur A."/>
            <person name="Murphy C."/>
            <person name="Neiman D."/>
            <person name="Pearson M."/>
            <person name="Priest M."/>
            <person name="Roberts A."/>
            <person name="Saif S."/>
            <person name="Shea T."/>
            <person name="Sisk P."/>
            <person name="Stolte C."/>
            <person name="Sykes S."/>
            <person name="Wortman J."/>
            <person name="Nusbaum C."/>
            <person name="Birren B."/>
        </authorList>
    </citation>
    <scope>NUCLEOTIDE SEQUENCE [LARGE SCALE GENOMIC DNA]</scope>
    <source>
        <strain evidence="2 3">ATCC 38327</strain>
    </source>
</reference>
<dbReference type="VEuPathDB" id="FungiDB:AMAG_14634"/>
<keyword evidence="3" id="KW-1185">Reference proteome</keyword>
<feature type="compositionally biased region" description="Polar residues" evidence="1">
    <location>
        <begin position="57"/>
        <end position="67"/>
    </location>
</feature>
<evidence type="ECO:0000256" key="1">
    <source>
        <dbReference type="SAM" id="MobiDB-lite"/>
    </source>
</evidence>
<feature type="compositionally biased region" description="Low complexity" evidence="1">
    <location>
        <begin position="99"/>
        <end position="134"/>
    </location>
</feature>
<feature type="compositionally biased region" description="Basic residues" evidence="1">
    <location>
        <begin position="68"/>
        <end position="81"/>
    </location>
</feature>
<protein>
    <submittedName>
        <fullName evidence="2">Uncharacterized protein</fullName>
    </submittedName>
</protein>
<dbReference type="PANTHER" id="PTHR21838:SF2">
    <property type="entry name" value="COILED-COIL DOMAIN-CONTAINING PROTEIN 137"/>
    <property type="match status" value="1"/>
</dbReference>
<name>A0A0L0T7I9_ALLM3</name>
<evidence type="ECO:0000313" key="3">
    <source>
        <dbReference type="Proteomes" id="UP000054350"/>
    </source>
</evidence>
<dbReference type="InterPro" id="IPR026680">
    <property type="entry name" value="CCDC137"/>
</dbReference>
<sequence length="267" mass="29432">MTKPRRQKTRDHRDQEPSKKPSQDVPRQFRTLMQRKEALEKSEQTKRAERESKAADASQQPPETTTKGRGKKNALRKRAPVRTKTSNAESLPPPKPKKAGAGAVAKTADPTPAAKPANAAKSAPASAPTPTASTKDADVEVLTASAKRRKRRLESQAPSTAMDSDDSDSDAGPSAAKKARRVKDFDDLQDKVKFGEVVQAPPTLKVSKKMEKRKLDATLKSTVAENAVRKGKSAAEKRQMEVERERMVQLYRDMKAKRELDKVLGSR</sequence>
<feature type="compositionally biased region" description="Basic residues" evidence="1">
    <location>
        <begin position="1"/>
        <end position="10"/>
    </location>
</feature>
<dbReference type="EMBL" id="GG745366">
    <property type="protein sequence ID" value="KNE70509.1"/>
    <property type="molecule type" value="Genomic_DNA"/>
</dbReference>
<feature type="compositionally biased region" description="Basic and acidic residues" evidence="1">
    <location>
        <begin position="34"/>
        <end position="54"/>
    </location>
</feature>
<dbReference type="AlphaFoldDB" id="A0A0L0T7I9"/>